<dbReference type="SUPFAM" id="SSF52833">
    <property type="entry name" value="Thioredoxin-like"/>
    <property type="match status" value="1"/>
</dbReference>
<dbReference type="STRING" id="1817863.A2Y62_08190"/>
<name>A0A1F5V8C1_9BACT</name>
<dbReference type="Proteomes" id="UP000178943">
    <property type="component" value="Unassembled WGS sequence"/>
</dbReference>
<evidence type="ECO:0000313" key="1">
    <source>
        <dbReference type="EMBL" id="OGF59679.1"/>
    </source>
</evidence>
<dbReference type="InterPro" id="IPR036249">
    <property type="entry name" value="Thioredoxin-like_sf"/>
</dbReference>
<dbReference type="Gene3D" id="3.40.30.10">
    <property type="entry name" value="Glutaredoxin"/>
    <property type="match status" value="1"/>
</dbReference>
<dbReference type="CDD" id="cd02980">
    <property type="entry name" value="TRX_Fd_family"/>
    <property type="match status" value="1"/>
</dbReference>
<reference evidence="1 2" key="1">
    <citation type="journal article" date="2016" name="Nat. Commun.">
        <title>Thousands of microbial genomes shed light on interconnected biogeochemical processes in an aquifer system.</title>
        <authorList>
            <person name="Anantharaman K."/>
            <person name="Brown C.T."/>
            <person name="Hug L.A."/>
            <person name="Sharon I."/>
            <person name="Castelle C.J."/>
            <person name="Probst A.J."/>
            <person name="Thomas B.C."/>
            <person name="Singh A."/>
            <person name="Wilkins M.J."/>
            <person name="Karaoz U."/>
            <person name="Brodie E.L."/>
            <person name="Williams K.H."/>
            <person name="Hubbard S.S."/>
            <person name="Banfield J.F."/>
        </authorList>
    </citation>
    <scope>NUCLEOTIDE SEQUENCE [LARGE SCALE GENOMIC DNA]</scope>
</reference>
<comment type="caution">
    <text evidence="1">The sequence shown here is derived from an EMBL/GenBank/DDBJ whole genome shotgun (WGS) entry which is preliminary data.</text>
</comment>
<accession>A0A1F5V8C1</accession>
<organism evidence="1 2">
    <name type="scientific">Candidatus Fischerbacteria bacterium RBG_13_37_8</name>
    <dbReference type="NCBI Taxonomy" id="1817863"/>
    <lineage>
        <taxon>Bacteria</taxon>
        <taxon>Candidatus Fischeribacteriota</taxon>
    </lineage>
</organism>
<evidence type="ECO:0000313" key="2">
    <source>
        <dbReference type="Proteomes" id="UP000178943"/>
    </source>
</evidence>
<proteinExistence type="predicted"/>
<gene>
    <name evidence="1" type="ORF">A2Y62_08190</name>
</gene>
<sequence>MPKIKIDDLAKIKEKHLTATTLRTGGPYRVKLNVHMGTCGIAAGAREIVATFMKLIESKDVKDVLLTTSGCAGLCSMEPMITIEVEGAAPVKYGELNADRAKRIFQEHVLDGKIVKDFAIAKGHERQA</sequence>
<protein>
    <submittedName>
        <fullName evidence="1">NADP oxidoreductase</fullName>
    </submittedName>
</protein>
<dbReference type="AlphaFoldDB" id="A0A1F5V8C1"/>
<dbReference type="EMBL" id="MFGW01000207">
    <property type="protein sequence ID" value="OGF59679.1"/>
    <property type="molecule type" value="Genomic_DNA"/>
</dbReference>